<sequence length="1495" mass="175984">MKLITDNSISDWNNDLSNYRKHDFDPYQIQRPKIIKRAEIYHKEFSYDPLLQEYRDPQKEKIAKQTDIDTIKTKIAQNMVFFTVIQIKFQDYQLKGEQIYNILNMENKLKGLENNINYPKENAWKPRIIKNTRQDHNIISNLSFEEHHFESPEKRPKPEGLFKGKKIVRKLIEKDYNIISNKFDLYNEERSKWEKQEQLTKAAEKYWKKSKFDPINQTYLDPQIEQKNKELEGDQIATHANKYYKRIPVALQKIKRFEVTTIFEKFNRERLEFTQNLHKEKIQNKISFDRFKLTNDRGFDILTHQDLSQSPNRESKELYFQQVKKPSPWNQILNSSQLIDKSSYGFENSTSYSRPVDHLQNSTFMNAAKSSVSSNYNKTFDKIDIQKINHIQSTQDLPNINQVLSMNRKEESSQIQIGGYKILDRQQRLNNSLTNYQQQALKEEAFEEGSLMGFSNLKKNLQMLHCYLQFQEVEVLFSNKMMTITDIRFNQVILKPQYLEKIRDLELQIIDIKAQTERKIASIMEELPNKIDKDMKRFEQKEVESQRNNVQQLTLNQEQLNVIKDQLLLQIEQMTHRYSDIKIKLDEQDFKVGNLVRNFDAIRNQISVMSSVNGSSNSYDRAGAMINNVEIETEVKLLRGQLLDERTKREMLFFEQHQLVTQLQNQFHQQEQELLKRLKEYREDQLMLLSGNQDEKLLLERMKQEKTDNDLGFIKGMIVTLDKKIDDESSFRIRSEDDIRKWFEGKISMTVDRLNFEEKGSLDRERRMMQQLQEGLTSIAEIVRGVKEQTAIGLNEVHTLALENITELSKKIDVIKETIYQRQSLNEAGLLDVKNRMDTMEQQTFKHAKVVNDQLQKEMTRMEKIASTLEKHTVSQIQELKLLVSSNDEKMEKWKVNFEDAEGKKLLEVHSAMKILNGNFMKVNKDNKDRFEILQKEFQGLDNALRNQIGDVRHKSEVDLRSTEERTIMLIDKYFQKLQHGTGDEKSTTIIQNIAGGVSLGDIDQRLNSVKEEMKSYAERVVYQNAEKLIESKAQSEMLLEGRCQGFAVELEKRYKELIKQYKDEQDSFETDRKIRVKTIEGQLQEQLAKLKSEAVLKNDIAAQKENELRRWIEQQLKDTIADLGKIVDKKLAENEVLVRKILLKGGHNGSGIKDNEMRAMKEKNLLEYVDTMITNLKFELQSEYEEEKARKNGRLDEVTRLIQTHKSLLDEHIQQQGESLKALLKANLNEESVHRHREDEKILALIAKNNEILQKYLEAKFSEEAEKMIVRIDTNRMEFINVRDKHDNHLNLLDEKLAQNKEKIDELDKRVSDKLEGFDQLSKEEQEQKKRDAEVKKLMQDMMNKICASEEMDEQQKLQQRLDQIEVNALMNDLINKATQNVMDKKFEDEILNFTMLIDQFVSSANQNSAVLYQDFNKSIKEAFGQTMQQIQDTIGNMSEELSAAKQQLTVVTNKLDDVDINSRKQLSELNDKMEVERIVSDLVGWVAEQQYHL</sequence>
<accession>A0A078BDA7</accession>
<name>A0A078BDA7_STYLE</name>
<dbReference type="EMBL" id="CCKQ01019564">
    <property type="protein sequence ID" value="CDW91573.1"/>
    <property type="molecule type" value="Genomic_DNA"/>
</dbReference>
<keyword evidence="2" id="KW-1185">Reference proteome</keyword>
<proteinExistence type="predicted"/>
<dbReference type="OrthoDB" id="313130at2759"/>
<organism evidence="1 2">
    <name type="scientific">Stylonychia lemnae</name>
    <name type="common">Ciliate</name>
    <dbReference type="NCBI Taxonomy" id="5949"/>
    <lineage>
        <taxon>Eukaryota</taxon>
        <taxon>Sar</taxon>
        <taxon>Alveolata</taxon>
        <taxon>Ciliophora</taxon>
        <taxon>Intramacronucleata</taxon>
        <taxon>Spirotrichea</taxon>
        <taxon>Stichotrichia</taxon>
        <taxon>Sporadotrichida</taxon>
        <taxon>Oxytrichidae</taxon>
        <taxon>Stylonychinae</taxon>
        <taxon>Stylonychia</taxon>
    </lineage>
</organism>
<dbReference type="InParanoid" id="A0A078BDA7"/>
<evidence type="ECO:0000313" key="1">
    <source>
        <dbReference type="EMBL" id="CDW91573.1"/>
    </source>
</evidence>
<reference evidence="1 2" key="1">
    <citation type="submission" date="2014-06" db="EMBL/GenBank/DDBJ databases">
        <authorList>
            <person name="Swart Estienne"/>
        </authorList>
    </citation>
    <scope>NUCLEOTIDE SEQUENCE [LARGE SCALE GENOMIC DNA]</scope>
    <source>
        <strain evidence="1 2">130c</strain>
    </source>
</reference>
<gene>
    <name evidence="1" type="primary">Contig9467.g10130</name>
    <name evidence="1" type="ORF">STYLEM_20730</name>
</gene>
<protein>
    <submittedName>
        <fullName evidence="1">Uncharacterized protein</fullName>
    </submittedName>
</protein>
<dbReference type="Proteomes" id="UP000039865">
    <property type="component" value="Unassembled WGS sequence"/>
</dbReference>
<evidence type="ECO:0000313" key="2">
    <source>
        <dbReference type="Proteomes" id="UP000039865"/>
    </source>
</evidence>